<dbReference type="PRINTS" id="PR00081">
    <property type="entry name" value="GDHRDH"/>
</dbReference>
<dbReference type="AlphaFoldDB" id="A0A081PIU6"/>
<proteinExistence type="inferred from homology"/>
<dbReference type="PANTHER" id="PTHR44196:SF1">
    <property type="entry name" value="DEHYDROGENASE_REDUCTASE SDR FAMILY MEMBER 7B"/>
    <property type="match status" value="1"/>
</dbReference>
<evidence type="ECO:0000256" key="1">
    <source>
        <dbReference type="ARBA" id="ARBA00006484"/>
    </source>
</evidence>
<dbReference type="eggNOG" id="COG3967">
    <property type="taxonomic scope" value="Bacteria"/>
</dbReference>
<dbReference type="PROSITE" id="PS00061">
    <property type="entry name" value="ADH_SHORT"/>
    <property type="match status" value="1"/>
</dbReference>
<dbReference type="Pfam" id="PF00106">
    <property type="entry name" value="adh_short"/>
    <property type="match status" value="1"/>
</dbReference>
<organism evidence="4 5">
    <name type="scientific">Pedobacter antarcticus 4BY</name>
    <dbReference type="NCBI Taxonomy" id="1358423"/>
    <lineage>
        <taxon>Bacteria</taxon>
        <taxon>Pseudomonadati</taxon>
        <taxon>Bacteroidota</taxon>
        <taxon>Sphingobacteriia</taxon>
        <taxon>Sphingobacteriales</taxon>
        <taxon>Sphingobacteriaceae</taxon>
        <taxon>Pedobacter</taxon>
    </lineage>
</organism>
<dbReference type="PRINTS" id="PR00080">
    <property type="entry name" value="SDRFAMILY"/>
</dbReference>
<dbReference type="InterPro" id="IPR036291">
    <property type="entry name" value="NAD(P)-bd_dom_sf"/>
</dbReference>
<dbReference type="GO" id="GO:0016020">
    <property type="term" value="C:membrane"/>
    <property type="evidence" value="ECO:0007669"/>
    <property type="project" value="TreeGrafter"/>
</dbReference>
<keyword evidence="2" id="KW-0560">Oxidoreductase</keyword>
<comment type="similarity">
    <text evidence="1 3">Belongs to the short-chain dehydrogenases/reductases (SDR) family.</text>
</comment>
<protein>
    <submittedName>
        <fullName evidence="4">Short-chain dehydrogenase</fullName>
    </submittedName>
</protein>
<reference evidence="4 5" key="1">
    <citation type="journal article" date="1992" name="Int. J. Syst. Bacteriol.">
        <title>Sphingobacterium antarcticus sp. nov. a Psychrotrophic Bacterium from the Soils of Schirmacher Oasis, Antarctica.</title>
        <authorList>
            <person name="Shivaji S."/>
            <person name="Ray M.K."/>
            <person name="Rao N.S."/>
            <person name="Saiserr L."/>
            <person name="Jagannadham M.V."/>
            <person name="Kumar G.S."/>
            <person name="Reddy G."/>
            <person name="Bhargava P.M."/>
        </authorList>
    </citation>
    <scope>NUCLEOTIDE SEQUENCE [LARGE SCALE GENOMIC DNA]</scope>
    <source>
        <strain evidence="4 5">4BY</strain>
    </source>
</reference>
<dbReference type="SUPFAM" id="SSF51735">
    <property type="entry name" value="NAD(P)-binding Rossmann-fold domains"/>
    <property type="match status" value="1"/>
</dbReference>
<sequence>MNVKGKTILITGGASGIGLEAAKQFLEIGAKVIITGRNQNKLDAVKQDIPAVTVIRSDVEKEDDALSLFRQISTLGGIDILYHNAGVGSPALNLGTGNEQILKNAEYEMNVNYFGVIRLNNLFMHMLKSRADSAIIITTSLLSLVPGLEEPTYSATKVALGFYTKLLRKDLEILGSDLKIFELLPPLVSTEMTAKRKDKKMTTYDLVKALISGIKRDQFTIRVGDTKLLYLISRFSPKMAFNLVNPKKIYNSLR</sequence>
<evidence type="ECO:0000313" key="5">
    <source>
        <dbReference type="Proteomes" id="UP000028007"/>
    </source>
</evidence>
<evidence type="ECO:0000256" key="3">
    <source>
        <dbReference type="RuleBase" id="RU000363"/>
    </source>
</evidence>
<gene>
    <name evidence="4" type="ORF">N180_05195</name>
</gene>
<dbReference type="PANTHER" id="PTHR44196">
    <property type="entry name" value="DEHYDROGENASE/REDUCTASE SDR FAMILY MEMBER 7B"/>
    <property type="match status" value="1"/>
</dbReference>
<dbReference type="EMBL" id="JNFF01000033">
    <property type="protein sequence ID" value="KEQ30619.1"/>
    <property type="molecule type" value="Genomic_DNA"/>
</dbReference>
<dbReference type="Proteomes" id="UP000028007">
    <property type="component" value="Unassembled WGS sequence"/>
</dbReference>
<comment type="caution">
    <text evidence="4">The sequence shown here is derived from an EMBL/GenBank/DDBJ whole genome shotgun (WGS) entry which is preliminary data.</text>
</comment>
<evidence type="ECO:0000313" key="4">
    <source>
        <dbReference type="EMBL" id="KEQ30619.1"/>
    </source>
</evidence>
<dbReference type="InterPro" id="IPR002347">
    <property type="entry name" value="SDR_fam"/>
</dbReference>
<dbReference type="Gene3D" id="3.40.50.720">
    <property type="entry name" value="NAD(P)-binding Rossmann-like Domain"/>
    <property type="match status" value="1"/>
</dbReference>
<name>A0A081PIU6_9SPHI</name>
<dbReference type="GO" id="GO:0016491">
    <property type="term" value="F:oxidoreductase activity"/>
    <property type="evidence" value="ECO:0007669"/>
    <property type="project" value="UniProtKB-KW"/>
</dbReference>
<dbReference type="OrthoDB" id="9810734at2"/>
<dbReference type="RefSeq" id="WP_037439353.1">
    <property type="nucleotide sequence ID" value="NZ_JNFF01000033.1"/>
</dbReference>
<accession>A0A081PIU6</accession>
<keyword evidence="5" id="KW-1185">Reference proteome</keyword>
<evidence type="ECO:0000256" key="2">
    <source>
        <dbReference type="ARBA" id="ARBA00023002"/>
    </source>
</evidence>
<dbReference type="InterPro" id="IPR020904">
    <property type="entry name" value="Sc_DH/Rdtase_CS"/>
</dbReference>